<dbReference type="Proteomes" id="UP001430919">
    <property type="component" value="Unassembled WGS sequence"/>
</dbReference>
<dbReference type="PRINTS" id="PR00081">
    <property type="entry name" value="GDHRDH"/>
</dbReference>
<sequence length="247" mass="26556">MNPFDLSGKKILVTGASSGIGYETCLAITRQGGTFIAIARRKDFLEKLIEECGSENSFIAADLSKMDDIKAIVDTIANIDGIVHSAGIVSLAPVKFYSEELMNEMRAINFDSIAYLINLIFKKKKINKGSSIVLVSSIAGLFGMKGNGIYAASKGALIAISKVWASEFATSKTRVNCVSPGMVKTEITSKSIEDLSLEVIQQDEKKYPLGYGDPIQVANPIVFLLSEASSWITGQNIVLDGGRTSTI</sequence>
<reference evidence="3" key="1">
    <citation type="submission" date="2021-11" db="EMBL/GenBank/DDBJ databases">
        <title>Description of novel Flavobacterium species.</title>
        <authorList>
            <person name="Saticioglu I.B."/>
            <person name="Ay H."/>
            <person name="Altun S."/>
            <person name="Duman M."/>
        </authorList>
    </citation>
    <scope>NUCLEOTIDE SEQUENCE</scope>
    <source>
        <strain evidence="3">F-65</strain>
    </source>
</reference>
<keyword evidence="2" id="KW-0560">Oxidoreductase</keyword>
<dbReference type="PANTHER" id="PTHR43477">
    <property type="entry name" value="DIHYDROANTICAPSIN 7-DEHYDROGENASE"/>
    <property type="match status" value="1"/>
</dbReference>
<dbReference type="InterPro" id="IPR036291">
    <property type="entry name" value="NAD(P)-bd_dom_sf"/>
</dbReference>
<evidence type="ECO:0000313" key="3">
    <source>
        <dbReference type="EMBL" id="MCC9073925.1"/>
    </source>
</evidence>
<dbReference type="InterPro" id="IPR051122">
    <property type="entry name" value="SDR_DHRS6-like"/>
</dbReference>
<comment type="caution">
    <text evidence="3">The sequence shown here is derived from an EMBL/GenBank/DDBJ whole genome shotgun (WGS) entry which is preliminary data.</text>
</comment>
<evidence type="ECO:0000256" key="1">
    <source>
        <dbReference type="ARBA" id="ARBA00006484"/>
    </source>
</evidence>
<dbReference type="InterPro" id="IPR020904">
    <property type="entry name" value="Sc_DH/Rdtase_CS"/>
</dbReference>
<dbReference type="RefSeq" id="WP_229990830.1">
    <property type="nucleotide sequence ID" value="NZ_JAJJMO010000001.1"/>
</dbReference>
<dbReference type="SUPFAM" id="SSF51735">
    <property type="entry name" value="NAD(P)-binding Rossmann-fold domains"/>
    <property type="match status" value="1"/>
</dbReference>
<gene>
    <name evidence="3" type="ORF">LNQ49_20275</name>
</gene>
<evidence type="ECO:0000256" key="2">
    <source>
        <dbReference type="ARBA" id="ARBA00023002"/>
    </source>
</evidence>
<dbReference type="PRINTS" id="PR00080">
    <property type="entry name" value="SDRFAMILY"/>
</dbReference>
<organism evidence="3 4">
    <name type="scientific">Flavobacterium pisciphilum</name>
    <dbReference type="NCBI Taxonomy" id="2893755"/>
    <lineage>
        <taxon>Bacteria</taxon>
        <taxon>Pseudomonadati</taxon>
        <taxon>Bacteroidota</taxon>
        <taxon>Flavobacteriia</taxon>
        <taxon>Flavobacteriales</taxon>
        <taxon>Flavobacteriaceae</taxon>
        <taxon>Flavobacterium</taxon>
    </lineage>
</organism>
<keyword evidence="4" id="KW-1185">Reference proteome</keyword>
<proteinExistence type="inferred from homology"/>
<dbReference type="PANTHER" id="PTHR43477:SF1">
    <property type="entry name" value="DIHYDROANTICAPSIN 7-DEHYDROGENASE"/>
    <property type="match status" value="1"/>
</dbReference>
<dbReference type="Pfam" id="PF13561">
    <property type="entry name" value="adh_short_C2"/>
    <property type="match status" value="1"/>
</dbReference>
<evidence type="ECO:0000313" key="4">
    <source>
        <dbReference type="Proteomes" id="UP001430919"/>
    </source>
</evidence>
<comment type="similarity">
    <text evidence="1">Belongs to the short-chain dehydrogenases/reductases (SDR) family.</text>
</comment>
<dbReference type="PROSITE" id="PS00061">
    <property type="entry name" value="ADH_SHORT"/>
    <property type="match status" value="1"/>
</dbReference>
<dbReference type="EMBL" id="JAJJMO010000001">
    <property type="protein sequence ID" value="MCC9073925.1"/>
    <property type="molecule type" value="Genomic_DNA"/>
</dbReference>
<dbReference type="InterPro" id="IPR002347">
    <property type="entry name" value="SDR_fam"/>
</dbReference>
<name>A0ABS8MYS9_9FLAO</name>
<dbReference type="Gene3D" id="3.40.50.720">
    <property type="entry name" value="NAD(P)-binding Rossmann-like Domain"/>
    <property type="match status" value="1"/>
</dbReference>
<protein>
    <submittedName>
        <fullName evidence="3">SDR family oxidoreductase</fullName>
    </submittedName>
</protein>
<accession>A0ABS8MYS9</accession>
<dbReference type="CDD" id="cd05233">
    <property type="entry name" value="SDR_c"/>
    <property type="match status" value="1"/>
</dbReference>